<feature type="domain" description="Response regulatory" evidence="4">
    <location>
        <begin position="3"/>
        <end position="117"/>
    </location>
</feature>
<dbReference type="Proteomes" id="UP001291309">
    <property type="component" value="Unassembled WGS sequence"/>
</dbReference>
<comment type="caution">
    <text evidence="5">The sequence shown here is derived from an EMBL/GenBank/DDBJ whole genome shotgun (WGS) entry which is preliminary data.</text>
</comment>
<feature type="modified residue" description="4-aspartylphosphate" evidence="2">
    <location>
        <position position="52"/>
    </location>
</feature>
<dbReference type="RefSeq" id="WP_321551291.1">
    <property type="nucleotide sequence ID" value="NZ_JAXIVS010000021.1"/>
</dbReference>
<gene>
    <name evidence="5" type="ORF">SYV04_39690</name>
</gene>
<dbReference type="InterPro" id="IPR001789">
    <property type="entry name" value="Sig_transdc_resp-reg_receiver"/>
</dbReference>
<dbReference type="EMBL" id="JAXIVS010000021">
    <property type="protein sequence ID" value="MDY7232577.1"/>
    <property type="molecule type" value="Genomic_DNA"/>
</dbReference>
<evidence type="ECO:0000256" key="3">
    <source>
        <dbReference type="SAM" id="MobiDB-lite"/>
    </source>
</evidence>
<feature type="region of interest" description="Disordered" evidence="3">
    <location>
        <begin position="161"/>
        <end position="184"/>
    </location>
</feature>
<dbReference type="SUPFAM" id="SSF52172">
    <property type="entry name" value="CheY-like"/>
    <property type="match status" value="1"/>
</dbReference>
<dbReference type="CDD" id="cd00156">
    <property type="entry name" value="REC"/>
    <property type="match status" value="1"/>
</dbReference>
<evidence type="ECO:0000313" key="6">
    <source>
        <dbReference type="Proteomes" id="UP001291309"/>
    </source>
</evidence>
<evidence type="ECO:0000259" key="4">
    <source>
        <dbReference type="PROSITE" id="PS50110"/>
    </source>
</evidence>
<organism evidence="5 6">
    <name type="scientific">Hyalangium rubrum</name>
    <dbReference type="NCBI Taxonomy" id="3103134"/>
    <lineage>
        <taxon>Bacteria</taxon>
        <taxon>Pseudomonadati</taxon>
        <taxon>Myxococcota</taxon>
        <taxon>Myxococcia</taxon>
        <taxon>Myxococcales</taxon>
        <taxon>Cystobacterineae</taxon>
        <taxon>Archangiaceae</taxon>
        <taxon>Hyalangium</taxon>
    </lineage>
</organism>
<dbReference type="InterPro" id="IPR050595">
    <property type="entry name" value="Bact_response_regulator"/>
</dbReference>
<evidence type="ECO:0000256" key="2">
    <source>
        <dbReference type="PROSITE-ProRule" id="PRU00169"/>
    </source>
</evidence>
<reference evidence="5 6" key="1">
    <citation type="submission" date="2023-12" db="EMBL/GenBank/DDBJ databases">
        <title>the genome sequence of Hyalangium sp. s54d21.</title>
        <authorList>
            <person name="Zhang X."/>
        </authorList>
    </citation>
    <scope>NUCLEOTIDE SEQUENCE [LARGE SCALE GENOMIC DNA]</scope>
    <source>
        <strain evidence="6">s54d21</strain>
    </source>
</reference>
<dbReference type="PROSITE" id="PS50110">
    <property type="entry name" value="RESPONSE_REGULATORY"/>
    <property type="match status" value="1"/>
</dbReference>
<protein>
    <submittedName>
        <fullName evidence="5">Response regulator</fullName>
    </submittedName>
</protein>
<dbReference type="Pfam" id="PF14332">
    <property type="entry name" value="DUF4388"/>
    <property type="match status" value="1"/>
</dbReference>
<dbReference type="InterPro" id="IPR025497">
    <property type="entry name" value="PatA-like_N"/>
</dbReference>
<evidence type="ECO:0000313" key="5">
    <source>
        <dbReference type="EMBL" id="MDY7232577.1"/>
    </source>
</evidence>
<evidence type="ECO:0000256" key="1">
    <source>
        <dbReference type="ARBA" id="ARBA00022553"/>
    </source>
</evidence>
<dbReference type="PANTHER" id="PTHR44591:SF3">
    <property type="entry name" value="RESPONSE REGULATORY DOMAIN-CONTAINING PROTEIN"/>
    <property type="match status" value="1"/>
</dbReference>
<accession>A0ABU5HGJ3</accession>
<keyword evidence="6" id="KW-1185">Reference proteome</keyword>
<dbReference type="SMART" id="SM00448">
    <property type="entry name" value="REC"/>
    <property type="match status" value="1"/>
</dbReference>
<name>A0ABU5HGJ3_9BACT</name>
<dbReference type="Pfam" id="PF00072">
    <property type="entry name" value="Response_reg"/>
    <property type="match status" value="1"/>
</dbReference>
<proteinExistence type="predicted"/>
<dbReference type="Gene3D" id="3.40.50.2300">
    <property type="match status" value="1"/>
</dbReference>
<sequence length="502" mass="55074">MARLLIVEDNPELASLMVAAAQSRGHSAQAALTGEDAVALLRPGAFDAVVVDLLLPDMRGTELLTTLVPYGIPAIAISGVFKGDRLAREATSLYGARAFFEKPFELDALLDALEQKCGLPSTARPPPPPREAQEEDAILELMELLPEDEEVEEATQPAITPITESDAEDEDAPSPPPPPDSEDLSVDAVLGQAEALMGLADLAEAATPSGTEPPVPDEPPEPEIFLPFGEREKVWAKGHKQEASELPRVGRRALPEWTLEGEIKESTIPRLLNAYYEARHHGELKLKQSQVLKVVYFEAGQPVYAASNLAHERFARFCARRGVMSDSDMQAVTALSKEEGLRTGDAMMRLGLLTADKRRALVEEQVKEIIWSTFGWTTGGYGFSPMRLQRAGLVKLSIFPGDLILEGVLKLETLVALRQKMPRTRRLFPRADPPYGLHELKLGGPQALLLAYADGTKTVEDLITLTDLSERETLATLRGLELMGILEERREEPSRRRITFGL</sequence>
<dbReference type="PANTHER" id="PTHR44591">
    <property type="entry name" value="STRESS RESPONSE REGULATOR PROTEIN 1"/>
    <property type="match status" value="1"/>
</dbReference>
<keyword evidence="1 2" id="KW-0597">Phosphoprotein</keyword>
<dbReference type="InterPro" id="IPR011006">
    <property type="entry name" value="CheY-like_superfamily"/>
</dbReference>